<dbReference type="SUPFAM" id="SSF82171">
    <property type="entry name" value="DPP6 N-terminal domain-like"/>
    <property type="match status" value="1"/>
</dbReference>
<comment type="caution">
    <text evidence="4">The sequence shown here is derived from an EMBL/GenBank/DDBJ whole genome shotgun (WGS) entry which is preliminary data.</text>
</comment>
<dbReference type="Gene3D" id="2.140.10.30">
    <property type="entry name" value="Dipeptidylpeptidase IV, N-terminal domain"/>
    <property type="match status" value="1"/>
</dbReference>
<evidence type="ECO:0000313" key="4">
    <source>
        <dbReference type="EMBL" id="MDT0604821.1"/>
    </source>
</evidence>
<dbReference type="InterPro" id="IPR002469">
    <property type="entry name" value="Peptidase_S9B_N"/>
</dbReference>
<evidence type="ECO:0000256" key="1">
    <source>
        <dbReference type="SAM" id="SignalP"/>
    </source>
</evidence>
<feature type="domain" description="Peptidase S9 prolyl oligopeptidase catalytic" evidence="2">
    <location>
        <begin position="655"/>
        <end position="848"/>
    </location>
</feature>
<dbReference type="PANTHER" id="PTHR11731">
    <property type="entry name" value="PROTEASE FAMILY S9B,C DIPEPTIDYL-PEPTIDASE IV-RELATED"/>
    <property type="match status" value="1"/>
</dbReference>
<dbReference type="Proteomes" id="UP001266357">
    <property type="component" value="Unassembled WGS sequence"/>
</dbReference>
<dbReference type="Pfam" id="PF00930">
    <property type="entry name" value="DPPIV_N"/>
    <property type="match status" value="1"/>
</dbReference>
<evidence type="ECO:0000259" key="3">
    <source>
        <dbReference type="Pfam" id="PF00930"/>
    </source>
</evidence>
<keyword evidence="1" id="KW-0732">Signal</keyword>
<proteinExistence type="predicted"/>
<dbReference type="EMBL" id="JAVRIF010000009">
    <property type="protein sequence ID" value="MDT0604821.1"/>
    <property type="molecule type" value="Genomic_DNA"/>
</dbReference>
<dbReference type="Pfam" id="PF00326">
    <property type="entry name" value="Peptidase_S9"/>
    <property type="match status" value="1"/>
</dbReference>
<feature type="chain" id="PRO_5046040294" evidence="1">
    <location>
        <begin position="25"/>
        <end position="850"/>
    </location>
</feature>
<dbReference type="InterPro" id="IPR050278">
    <property type="entry name" value="Serine_Prot_S9B/DPPIV"/>
</dbReference>
<evidence type="ECO:0000313" key="5">
    <source>
        <dbReference type="Proteomes" id="UP001266357"/>
    </source>
</evidence>
<dbReference type="PROSITE" id="PS51257">
    <property type="entry name" value="PROKAR_LIPOPROTEIN"/>
    <property type="match status" value="1"/>
</dbReference>
<reference evidence="4 5" key="1">
    <citation type="submission" date="2023-09" db="EMBL/GenBank/DDBJ databases">
        <authorList>
            <person name="Rey-Velasco X."/>
        </authorList>
    </citation>
    <scope>NUCLEOTIDE SEQUENCE [LARGE SCALE GENOMIC DNA]</scope>
    <source>
        <strain evidence="4 5">W431</strain>
    </source>
</reference>
<evidence type="ECO:0000259" key="2">
    <source>
        <dbReference type="Pfam" id="PF00326"/>
    </source>
</evidence>
<dbReference type="InterPro" id="IPR001375">
    <property type="entry name" value="Peptidase_S9_cat"/>
</dbReference>
<gene>
    <name evidence="4" type="ORF">RM573_14540</name>
</gene>
<protein>
    <submittedName>
        <fullName evidence="4">Prolyl oligopeptidase family serine peptidase</fullName>
    </submittedName>
</protein>
<feature type="domain" description="Dipeptidylpeptidase IV N-terminal" evidence="3">
    <location>
        <begin position="403"/>
        <end position="562"/>
    </location>
</feature>
<dbReference type="InterPro" id="IPR029058">
    <property type="entry name" value="AB_hydrolase_fold"/>
</dbReference>
<dbReference type="SUPFAM" id="SSF53474">
    <property type="entry name" value="alpha/beta-Hydrolases"/>
    <property type="match status" value="1"/>
</dbReference>
<organism evidence="4 5">
    <name type="scientific">Thalassotalea castellviae</name>
    <dbReference type="NCBI Taxonomy" id="3075612"/>
    <lineage>
        <taxon>Bacteria</taxon>
        <taxon>Pseudomonadati</taxon>
        <taxon>Pseudomonadota</taxon>
        <taxon>Gammaproteobacteria</taxon>
        <taxon>Alteromonadales</taxon>
        <taxon>Colwelliaceae</taxon>
        <taxon>Thalassotalea</taxon>
    </lineage>
</organism>
<keyword evidence="5" id="KW-1185">Reference proteome</keyword>
<dbReference type="Gene3D" id="3.40.50.1820">
    <property type="entry name" value="alpha/beta hydrolase"/>
    <property type="match status" value="1"/>
</dbReference>
<sequence length="850" mass="96457">MMKIKILSAAISLSLLGCVTTTTGEQTAEAVLDNQTESVSTASKTTVTQAVSAVFHEKEPKSPVANVVKSQTVSQLRSNDAITLEQIMADPDWMGRSPEGMYWGDDSQTILYQQKQLGNPLRDLVKKTLQTEGNGKKVKLSNMHINADRNAQLNRARTHEVYVYQGNVFLKQLANQFVQQLTYTSAIERSAMFLSNGNVAYRVGDKFFEHDVNTSKIIELASLIMKKAPDTGEKETSYIAKEQSKLLKYIALTQHNKQLKNAQSEKLKAENNTITKSEFYFGEGNRVVHASLSPSGDKMVVAIAKSKSSRAASDIMPNYIAEDGHVKPEKVRHRVADNRQYSQTLFLLDLKSGQKFPLSYQSLPGFDEDVLANVKTENHAQVGKTYQSENTPRNIHVMRTNNAIQWHKDGKQVALLLEAWDNKDRWLASVNLLENKLVSQHRLHDDAWVNYAFNEFGWINNSLYYLSEESGYSHLYTKSLKGQPKKLTSGAFEVSNVTLTKDNKRFIFKANKKHPGIYEIYQLAIDTGNMTALTDLGGMNDYALSPDESKLLINHSTVTMPPELYVKNIDKQVKAKRITHTVSEKFLSLPWVAPTVVAIPSSYQDDPVYSRVYLPKGYDQNQTKNKAVMFIHGAGYLQNSHLGWSGYFREFMFHSLLVQKGYVVIDMDYRASKGYGRDWRTAIYRHMGKPEVEDMRDGVEWLIDNANVDRRRIGTYGGSYGGFLTLMSMFKEPDLFEAGAAIRLVSDWAYYNHGYTSNILNTPKDDAIAYERSSPIYFAQGLEKPLLINAPMVDDNVFFQDTVRLVQRLIELEKQNFETAIYPVEPHGFVQPSSWLDEYRRIFKLFETTL</sequence>
<dbReference type="PANTHER" id="PTHR11731:SF193">
    <property type="entry name" value="DIPEPTIDYL PEPTIDASE 9"/>
    <property type="match status" value="1"/>
</dbReference>
<accession>A0ABU3A3R4</accession>
<name>A0ABU3A3R4_9GAMM</name>
<feature type="signal peptide" evidence="1">
    <location>
        <begin position="1"/>
        <end position="24"/>
    </location>
</feature>